<dbReference type="InterPro" id="IPR036249">
    <property type="entry name" value="Thioredoxin-like_sf"/>
</dbReference>
<proteinExistence type="predicted"/>
<comment type="caution">
    <text evidence="1">The sequence shown here is derived from an EMBL/GenBank/DDBJ whole genome shotgun (WGS) entry which is preliminary data.</text>
</comment>
<organism evidence="1 2">
    <name type="scientific">Pseudoalteromonas caenipelagi</name>
    <dbReference type="NCBI Taxonomy" id="2726988"/>
    <lineage>
        <taxon>Bacteria</taxon>
        <taxon>Pseudomonadati</taxon>
        <taxon>Pseudomonadota</taxon>
        <taxon>Gammaproteobacteria</taxon>
        <taxon>Alteromonadales</taxon>
        <taxon>Pseudoalteromonadaceae</taxon>
        <taxon>Pseudoalteromonas</taxon>
    </lineage>
</organism>
<dbReference type="EMBL" id="JABBPG010000001">
    <property type="protein sequence ID" value="NOU49368.1"/>
    <property type="molecule type" value="Genomic_DNA"/>
</dbReference>
<dbReference type="SUPFAM" id="SSF52833">
    <property type="entry name" value="Thioredoxin-like"/>
    <property type="match status" value="1"/>
</dbReference>
<dbReference type="InterPro" id="IPR008554">
    <property type="entry name" value="Glutaredoxin-like"/>
</dbReference>
<sequence>MAKYVLYHTEGCHLCEQALELILQLIPSQECELVDILSDEALMVAYQTSIPVIKRCSDEQVLYWPFDQQKIQQLVE</sequence>
<name>A0A849V8X1_9GAMM</name>
<dbReference type="RefSeq" id="WP_171624450.1">
    <property type="nucleotide sequence ID" value="NZ_JABBPG010000001.1"/>
</dbReference>
<reference evidence="1 2" key="1">
    <citation type="submission" date="2020-04" db="EMBL/GenBank/DDBJ databases">
        <title>Pseudoalteromonas caenipelagi sp. nov., isolated from a tidal flat.</title>
        <authorList>
            <person name="Park S."/>
            <person name="Yoon J.-H."/>
        </authorList>
    </citation>
    <scope>NUCLEOTIDE SEQUENCE [LARGE SCALE GENOMIC DNA]</scope>
    <source>
        <strain evidence="1 2">JBTF-M23</strain>
    </source>
</reference>
<gene>
    <name evidence="1" type="ORF">HG263_02240</name>
</gene>
<dbReference type="Gene3D" id="3.40.30.10">
    <property type="entry name" value="Glutaredoxin"/>
    <property type="match status" value="1"/>
</dbReference>
<keyword evidence="2" id="KW-1185">Reference proteome</keyword>
<accession>A0A849V8X1</accession>
<dbReference type="Pfam" id="PF05768">
    <property type="entry name" value="Glrx-like"/>
    <property type="match status" value="1"/>
</dbReference>
<dbReference type="AlphaFoldDB" id="A0A849V8X1"/>
<dbReference type="Proteomes" id="UP000586305">
    <property type="component" value="Unassembled WGS sequence"/>
</dbReference>
<evidence type="ECO:0000313" key="1">
    <source>
        <dbReference type="EMBL" id="NOU49368.1"/>
    </source>
</evidence>
<evidence type="ECO:0000313" key="2">
    <source>
        <dbReference type="Proteomes" id="UP000586305"/>
    </source>
</evidence>
<protein>
    <submittedName>
        <fullName evidence="1">Glutaredoxin family protein</fullName>
    </submittedName>
</protein>